<feature type="signal peptide" evidence="1">
    <location>
        <begin position="1"/>
        <end position="25"/>
    </location>
</feature>
<dbReference type="Pfam" id="PF13360">
    <property type="entry name" value="PQQ_2"/>
    <property type="match status" value="2"/>
</dbReference>
<dbReference type="PANTHER" id="PTHR34512">
    <property type="entry name" value="CELL SURFACE PROTEIN"/>
    <property type="match status" value="1"/>
</dbReference>
<dbReference type="Proteomes" id="UP000319557">
    <property type="component" value="Chromosome"/>
</dbReference>
<dbReference type="PANTHER" id="PTHR34512:SF30">
    <property type="entry name" value="OUTER MEMBRANE PROTEIN ASSEMBLY FACTOR BAMB"/>
    <property type="match status" value="1"/>
</dbReference>
<dbReference type="AlphaFoldDB" id="A0A517LWY5"/>
<proteinExistence type="predicted"/>
<accession>A0A517LWY5</accession>
<feature type="chain" id="PRO_5022245459" evidence="1">
    <location>
        <begin position="26"/>
        <end position="445"/>
    </location>
</feature>
<evidence type="ECO:0000259" key="2">
    <source>
        <dbReference type="Pfam" id="PF13360"/>
    </source>
</evidence>
<dbReference type="InterPro" id="IPR015943">
    <property type="entry name" value="WD40/YVTN_repeat-like_dom_sf"/>
</dbReference>
<organism evidence="3 4">
    <name type="scientific">Rosistilla ulvae</name>
    <dbReference type="NCBI Taxonomy" id="1930277"/>
    <lineage>
        <taxon>Bacteria</taxon>
        <taxon>Pseudomonadati</taxon>
        <taxon>Planctomycetota</taxon>
        <taxon>Planctomycetia</taxon>
        <taxon>Pirellulales</taxon>
        <taxon>Pirellulaceae</taxon>
        <taxon>Rosistilla</taxon>
    </lineage>
</organism>
<dbReference type="KEGG" id="ruv:EC9_13170"/>
<gene>
    <name evidence="3" type="ORF">EC9_13170</name>
</gene>
<dbReference type="OrthoDB" id="244732at2"/>
<sequence length="445" mass="48611" precursor="true">MQKPLLFRSLVVFAVVTFAIAGVHADDWSQFRGSSGNGIANVSQSPTRWSETENVVWKTPIAGKGWSSPVVADGKVWLTTAIEERATEEERIATLERLIDNPRRFGEFRLAKSITLRLIAIDMATGTQQLEIDLVHLDEPDPIHTINSYASPTPVIDGDNIYCHFGTFGTICVNRKTGAEVWRKILPLEHGVGPGSSPFIYKNALVLICDGMDLQYVTALDKSTGETLWRTDRPPLDAASGEQKKSYDTPIAIVDAAGREQLICMGSQWLVAYDPTDGSEIWKVRHGKGFSVVPRPVYGDGTVFISTGFGKPQLWAIRVDGSGDVTDTHVAWIEKKGIPAKPSPLLIDGELYVISDDGIASCFDAASGELVWKERVGGKYSASPLMAAGKIYLCSHEGKVTVLKPGRKYSELAENQLDGQLMASPAALGDYLLIRSDKALYRIAE</sequence>
<dbReference type="InterPro" id="IPR002372">
    <property type="entry name" value="PQQ_rpt_dom"/>
</dbReference>
<name>A0A517LWY5_9BACT</name>
<dbReference type="RefSeq" id="WP_145343317.1">
    <property type="nucleotide sequence ID" value="NZ_CP036261.1"/>
</dbReference>
<dbReference type="Gene3D" id="2.130.10.10">
    <property type="entry name" value="YVTN repeat-like/Quinoprotein amine dehydrogenase"/>
    <property type="match status" value="2"/>
</dbReference>
<dbReference type="SUPFAM" id="SSF50998">
    <property type="entry name" value="Quinoprotein alcohol dehydrogenase-like"/>
    <property type="match status" value="1"/>
</dbReference>
<evidence type="ECO:0000256" key="1">
    <source>
        <dbReference type="SAM" id="SignalP"/>
    </source>
</evidence>
<evidence type="ECO:0000313" key="3">
    <source>
        <dbReference type="EMBL" id="QDS87141.1"/>
    </source>
</evidence>
<evidence type="ECO:0000313" key="4">
    <source>
        <dbReference type="Proteomes" id="UP000319557"/>
    </source>
</evidence>
<protein>
    <submittedName>
        <fullName evidence="3">Outer membrane biogenesis protein BamB</fullName>
    </submittedName>
</protein>
<feature type="domain" description="Pyrrolo-quinoline quinone repeat" evidence="2">
    <location>
        <begin position="119"/>
        <end position="237"/>
    </location>
</feature>
<dbReference type="InterPro" id="IPR011047">
    <property type="entry name" value="Quinoprotein_ADH-like_sf"/>
</dbReference>
<dbReference type="EMBL" id="CP036261">
    <property type="protein sequence ID" value="QDS87141.1"/>
    <property type="molecule type" value="Genomic_DNA"/>
</dbReference>
<keyword evidence="1" id="KW-0732">Signal</keyword>
<feature type="domain" description="Pyrrolo-quinoline quinone repeat" evidence="2">
    <location>
        <begin position="268"/>
        <end position="405"/>
    </location>
</feature>
<keyword evidence="4" id="KW-1185">Reference proteome</keyword>
<reference evidence="3 4" key="1">
    <citation type="submission" date="2019-02" db="EMBL/GenBank/DDBJ databases">
        <title>Deep-cultivation of Planctomycetes and their phenomic and genomic characterization uncovers novel biology.</title>
        <authorList>
            <person name="Wiegand S."/>
            <person name="Jogler M."/>
            <person name="Boedeker C."/>
            <person name="Pinto D."/>
            <person name="Vollmers J."/>
            <person name="Rivas-Marin E."/>
            <person name="Kohn T."/>
            <person name="Peeters S.H."/>
            <person name="Heuer A."/>
            <person name="Rast P."/>
            <person name="Oberbeckmann S."/>
            <person name="Bunk B."/>
            <person name="Jeske O."/>
            <person name="Meyerdierks A."/>
            <person name="Storesund J.E."/>
            <person name="Kallscheuer N."/>
            <person name="Luecker S."/>
            <person name="Lage O.M."/>
            <person name="Pohl T."/>
            <person name="Merkel B.J."/>
            <person name="Hornburger P."/>
            <person name="Mueller R.-W."/>
            <person name="Bruemmer F."/>
            <person name="Labrenz M."/>
            <person name="Spormann A.M."/>
            <person name="Op den Camp H."/>
            <person name="Overmann J."/>
            <person name="Amann R."/>
            <person name="Jetten M.S.M."/>
            <person name="Mascher T."/>
            <person name="Medema M.H."/>
            <person name="Devos D.P."/>
            <person name="Kaster A.-K."/>
            <person name="Ovreas L."/>
            <person name="Rohde M."/>
            <person name="Galperin M.Y."/>
            <person name="Jogler C."/>
        </authorList>
    </citation>
    <scope>NUCLEOTIDE SEQUENCE [LARGE SCALE GENOMIC DNA]</scope>
    <source>
        <strain evidence="3 4">EC9</strain>
    </source>
</reference>